<organism evidence="2 3">
    <name type="scientific">Sphingomonas gellani</name>
    <dbReference type="NCBI Taxonomy" id="1166340"/>
    <lineage>
        <taxon>Bacteria</taxon>
        <taxon>Pseudomonadati</taxon>
        <taxon>Pseudomonadota</taxon>
        <taxon>Alphaproteobacteria</taxon>
        <taxon>Sphingomonadales</taxon>
        <taxon>Sphingomonadaceae</taxon>
        <taxon>Sphingomonas</taxon>
    </lineage>
</organism>
<name>A0A1H8B8K8_9SPHN</name>
<keyword evidence="3" id="KW-1185">Reference proteome</keyword>
<evidence type="ECO:0000313" key="2">
    <source>
        <dbReference type="EMBL" id="SEM79026.1"/>
    </source>
</evidence>
<evidence type="ECO:0000313" key="3">
    <source>
        <dbReference type="Proteomes" id="UP000199206"/>
    </source>
</evidence>
<evidence type="ECO:0000256" key="1">
    <source>
        <dbReference type="SAM" id="SignalP"/>
    </source>
</evidence>
<gene>
    <name evidence="2" type="ORF">SAMN05192583_1245</name>
</gene>
<feature type="signal peptide" evidence="1">
    <location>
        <begin position="1"/>
        <end position="25"/>
    </location>
</feature>
<evidence type="ECO:0008006" key="4">
    <source>
        <dbReference type="Google" id="ProtNLM"/>
    </source>
</evidence>
<dbReference type="STRING" id="1166340.SAMN05192583_1245"/>
<dbReference type="AlphaFoldDB" id="A0A1H8B8K8"/>
<keyword evidence="1" id="KW-0732">Signal</keyword>
<dbReference type="Proteomes" id="UP000199206">
    <property type="component" value="Unassembled WGS sequence"/>
</dbReference>
<accession>A0A1H8B8K8</accession>
<feature type="chain" id="PRO_5011593826" description="Tetratricopeptide repeat-containing protein" evidence="1">
    <location>
        <begin position="26"/>
        <end position="232"/>
    </location>
</feature>
<dbReference type="EMBL" id="FOCF01000002">
    <property type="protein sequence ID" value="SEM79026.1"/>
    <property type="molecule type" value="Genomic_DNA"/>
</dbReference>
<protein>
    <recommendedName>
        <fullName evidence="4">Tetratricopeptide repeat-containing protein</fullName>
    </recommendedName>
</protein>
<reference evidence="3" key="1">
    <citation type="submission" date="2016-10" db="EMBL/GenBank/DDBJ databases">
        <authorList>
            <person name="Varghese N."/>
            <person name="Submissions S."/>
        </authorList>
    </citation>
    <scope>NUCLEOTIDE SEQUENCE [LARGE SCALE GENOMIC DNA]</scope>
    <source>
        <strain evidence="3">S6-262</strain>
    </source>
</reference>
<proteinExistence type="predicted"/>
<sequence length="232" mass="24413">MRVNAAGWCGMAATVLALSTATAQAETPRELLTRASFVDRDKSAALGRINTAFRAASIEVRDEPGDAEAELMQATALGYRAKLTGSRTEAVQARKQFEALVRRDPRNAEAQLALGAWHIGAVYRLGRLVGRAALGAQQPAGYAALDRAVALGGNRALFSGLAALLRLQMDPSDQRGRALAEDAAKAGTPTVLDRILQRAATQVLVPARAGNTDATKSLAARLLPFGQLPGES</sequence>